<dbReference type="SUPFAM" id="SSF53300">
    <property type="entry name" value="vWA-like"/>
    <property type="match status" value="1"/>
</dbReference>
<evidence type="ECO:0000313" key="3">
    <source>
        <dbReference type="EMBL" id="KKN54936.1"/>
    </source>
</evidence>
<feature type="region of interest" description="Disordered" evidence="1">
    <location>
        <begin position="100"/>
        <end position="173"/>
    </location>
</feature>
<evidence type="ECO:0000259" key="2">
    <source>
        <dbReference type="PROSITE" id="PS50234"/>
    </source>
</evidence>
<accession>A0A0F9U0R6</accession>
<dbReference type="CDD" id="cd00198">
    <property type="entry name" value="vWFA"/>
    <property type="match status" value="1"/>
</dbReference>
<feature type="domain" description="VWFA" evidence="2">
    <location>
        <begin position="478"/>
        <end position="669"/>
    </location>
</feature>
<gene>
    <name evidence="3" type="ORF">LCGC14_0587220</name>
</gene>
<dbReference type="InterPro" id="IPR036465">
    <property type="entry name" value="vWFA_dom_sf"/>
</dbReference>
<sequence length="669" mass="72799">MIEITLFVDASKDISDKVKICQSNAEKLGLKNGASIEVINSANNLKKGATIEVSSEMLDFAGQFAQNILDDLLFSGVELTIRPVSIENKSLSPTVKVPKIISTKPSQPPIESTILSPLPTPPPPQTLPPQPISAPQITPAPPPQIPPPQSVPTPEFTPAPQPTLSSLPNRPPPAVPEILPPSPTDHTINEQEVIIDQYPNKIEINLLQNQKNGISLKPVLDNSIEGGRIQLSPSILEQLGLGQGMLIAWEDPLTRAMGSARIDKANVSIDEIKMSFDTYEDTHIQSEQVVVYSTEPPIEKTSEIMLEVESQPNLMGYTLISPKVQFSLSIELDEILAFEDELTGAMGAGKAEILESVPDNVIIIDSEILEASGIGSFEVKVSKNQRTIIPLQNVSLGISPISGENMWEIISTARENIESMKGWISNYIIFKGIKLRWPAVNIACSILDTTPDLIGDIFAKVTQNTTISLSPTGLIPFNAILIIDISRSMMARDVLVTNIAPAIEGIKAAMESQEIQEFLKHFKDGIYIPRRISAAFAAILFLSEKVGRGFGEKVSIIRFADDSQVLPFGDSFYMDSASGKKGVLEEAARMIVDRIGNSYGQATNMGAAMAQANQILQEFQKLSPDQPNMVILLTDGLPTDEDLFLSEIRKLSDNPNVVTYILGLGNPEN</sequence>
<dbReference type="Gene3D" id="3.40.50.410">
    <property type="entry name" value="von Willebrand factor, type A domain"/>
    <property type="match status" value="1"/>
</dbReference>
<comment type="caution">
    <text evidence="3">The sequence shown here is derived from an EMBL/GenBank/DDBJ whole genome shotgun (WGS) entry which is preliminary data.</text>
</comment>
<organism evidence="3">
    <name type="scientific">marine sediment metagenome</name>
    <dbReference type="NCBI Taxonomy" id="412755"/>
    <lineage>
        <taxon>unclassified sequences</taxon>
        <taxon>metagenomes</taxon>
        <taxon>ecological metagenomes</taxon>
    </lineage>
</organism>
<proteinExistence type="predicted"/>
<reference evidence="3" key="1">
    <citation type="journal article" date="2015" name="Nature">
        <title>Complex archaea that bridge the gap between prokaryotes and eukaryotes.</title>
        <authorList>
            <person name="Spang A."/>
            <person name="Saw J.H."/>
            <person name="Jorgensen S.L."/>
            <person name="Zaremba-Niedzwiedzka K."/>
            <person name="Martijn J."/>
            <person name="Lind A.E."/>
            <person name="van Eijk R."/>
            <person name="Schleper C."/>
            <person name="Guy L."/>
            <person name="Ettema T.J."/>
        </authorList>
    </citation>
    <scope>NUCLEOTIDE SEQUENCE</scope>
</reference>
<dbReference type="PROSITE" id="PS50234">
    <property type="entry name" value="VWFA"/>
    <property type="match status" value="1"/>
</dbReference>
<name>A0A0F9U0R6_9ZZZZ</name>
<dbReference type="Pfam" id="PF13519">
    <property type="entry name" value="VWA_2"/>
    <property type="match status" value="1"/>
</dbReference>
<dbReference type="EMBL" id="LAZR01000906">
    <property type="protein sequence ID" value="KKN54936.1"/>
    <property type="molecule type" value="Genomic_DNA"/>
</dbReference>
<dbReference type="AlphaFoldDB" id="A0A0F9U0R6"/>
<protein>
    <recommendedName>
        <fullName evidence="2">VWFA domain-containing protein</fullName>
    </recommendedName>
</protein>
<dbReference type="InterPro" id="IPR002035">
    <property type="entry name" value="VWF_A"/>
</dbReference>
<evidence type="ECO:0000256" key="1">
    <source>
        <dbReference type="SAM" id="MobiDB-lite"/>
    </source>
</evidence>
<feature type="compositionally biased region" description="Pro residues" evidence="1">
    <location>
        <begin position="118"/>
        <end position="161"/>
    </location>
</feature>